<dbReference type="OrthoDB" id="9815497at2"/>
<accession>A0A1I3UKJ4</accession>
<dbReference type="EMBL" id="FORY01000011">
    <property type="protein sequence ID" value="SFJ82346.1"/>
    <property type="molecule type" value="Genomic_DNA"/>
</dbReference>
<dbReference type="AlphaFoldDB" id="A0A1I3UKJ4"/>
<evidence type="ECO:0000259" key="1">
    <source>
        <dbReference type="Pfam" id="PF02625"/>
    </source>
</evidence>
<organism evidence="3 4">
    <name type="scientific">Celeribacter halophilus</name>
    <dbReference type="NCBI Taxonomy" id="576117"/>
    <lineage>
        <taxon>Bacteria</taxon>
        <taxon>Pseudomonadati</taxon>
        <taxon>Pseudomonadota</taxon>
        <taxon>Alphaproteobacteria</taxon>
        <taxon>Rhodobacterales</taxon>
        <taxon>Roseobacteraceae</taxon>
        <taxon>Celeribacter</taxon>
    </lineage>
</organism>
<dbReference type="Proteomes" id="UP000183299">
    <property type="component" value="Unassembled WGS sequence"/>
</dbReference>
<gene>
    <name evidence="3" type="ORF">SAMN04488138_11188</name>
</gene>
<proteinExistence type="predicted"/>
<dbReference type="PANTHER" id="PTHR30388">
    <property type="entry name" value="ALDEHYDE OXIDOREDUCTASE MOLYBDENUM COFACTOR ASSEMBLY PROTEIN"/>
    <property type="match status" value="1"/>
</dbReference>
<evidence type="ECO:0000313" key="3">
    <source>
        <dbReference type="EMBL" id="SFJ82346.1"/>
    </source>
</evidence>
<sequence>MITIRAFDFPLSQALAHAMSSPQSDKPACVLAMIGGAAGPSFRPVGASMFIMEDGTCFGGLSSGCIDGDVAHHAAQVLKDRKPRKLRYGQGSPFMDIQLPCGGSLDIFLVPIDDITRLRTVSQNISERQAVTLFLDMERGGVAIAESAEDQSVALHVLPDTRFVVLGAGTEASAFAAMATSAGYDAVLVSPDSDTLDAARHSIPTLHTRHITQATLPADIAIDAHTAVTLFFHNHSWEPDILLNILASPAFYIGAQGSLRTANARIETLRAAGVGEAELARIKGPIGLIRSTRDPRTLAVSVLAEVLSCESPQGQS</sequence>
<dbReference type="InterPro" id="IPR003777">
    <property type="entry name" value="XdhC_CoxI"/>
</dbReference>
<dbReference type="SUPFAM" id="SSF51735">
    <property type="entry name" value="NAD(P)-binding Rossmann-fold domains"/>
    <property type="match status" value="1"/>
</dbReference>
<protein>
    <submittedName>
        <fullName evidence="3">Xanthine dehydrogenase accessory factor</fullName>
    </submittedName>
</protein>
<dbReference type="InterPro" id="IPR052698">
    <property type="entry name" value="MoCofactor_Util/Proc"/>
</dbReference>
<dbReference type="Gene3D" id="3.40.50.720">
    <property type="entry name" value="NAD(P)-binding Rossmann-like Domain"/>
    <property type="match status" value="1"/>
</dbReference>
<keyword evidence="4" id="KW-1185">Reference proteome</keyword>
<dbReference type="STRING" id="576117.SAMN04488138_11188"/>
<evidence type="ECO:0000259" key="2">
    <source>
        <dbReference type="Pfam" id="PF13478"/>
    </source>
</evidence>
<dbReference type="RefSeq" id="WP_066604839.1">
    <property type="nucleotide sequence ID" value="NZ_FORY01000011.1"/>
</dbReference>
<evidence type="ECO:0000313" key="4">
    <source>
        <dbReference type="Proteomes" id="UP000183299"/>
    </source>
</evidence>
<dbReference type="Pfam" id="PF02625">
    <property type="entry name" value="XdhC_CoxI"/>
    <property type="match status" value="1"/>
</dbReference>
<reference evidence="3 4" key="1">
    <citation type="submission" date="2016-10" db="EMBL/GenBank/DDBJ databases">
        <authorList>
            <person name="de Groot N.N."/>
        </authorList>
    </citation>
    <scope>NUCLEOTIDE SEQUENCE [LARGE SCALE GENOMIC DNA]</scope>
    <source>
        <strain evidence="3 4">CGMCC 1.8891</strain>
    </source>
</reference>
<dbReference type="PANTHER" id="PTHR30388:SF4">
    <property type="entry name" value="MOLYBDENUM COFACTOR INSERTION CHAPERONE PAOD"/>
    <property type="match status" value="1"/>
</dbReference>
<feature type="domain" description="XdhC- CoxI" evidence="1">
    <location>
        <begin position="28"/>
        <end position="89"/>
    </location>
</feature>
<feature type="domain" description="XdhC Rossmann" evidence="2">
    <location>
        <begin position="164"/>
        <end position="306"/>
    </location>
</feature>
<dbReference type="GeneID" id="98665790"/>
<dbReference type="Pfam" id="PF13478">
    <property type="entry name" value="XdhC_C"/>
    <property type="match status" value="1"/>
</dbReference>
<dbReference type="InterPro" id="IPR036291">
    <property type="entry name" value="NAD(P)-bd_dom_sf"/>
</dbReference>
<name>A0A1I3UKJ4_9RHOB</name>
<dbReference type="InterPro" id="IPR027051">
    <property type="entry name" value="XdhC_Rossmann_dom"/>
</dbReference>